<name>A0AAU8I842_9XANT</name>
<evidence type="ECO:0000313" key="2">
    <source>
        <dbReference type="EMBL" id="XCI81514.1"/>
    </source>
</evidence>
<gene>
    <name evidence="1" type="ORF">L3V74_08000</name>
    <name evidence="2" type="ORF">Q7W82_04970</name>
</gene>
<accession>A0AAU8I842</accession>
<dbReference type="EMBL" id="CP131914">
    <property type="protein sequence ID" value="XCI81514.1"/>
    <property type="molecule type" value="Genomic_DNA"/>
</dbReference>
<dbReference type="EMBL" id="JAKJPQ010000006">
    <property type="protein sequence ID" value="MCI2261480.1"/>
    <property type="molecule type" value="Genomic_DNA"/>
</dbReference>
<evidence type="ECO:0008006" key="4">
    <source>
        <dbReference type="Google" id="ProtNLM"/>
    </source>
</evidence>
<dbReference type="KEGG" id="xin:Q7W82_04970"/>
<sequence length="298" mass="34009">MALPFHPSLKKLSQECGEWMEHVRKTGDYDRYAAAIEKFLATPGPLDPKAATQLDRIGHYFNVAACDAYFRSNTADLARFLQWSVALRALVFRWHGMHSEMHPDIGNWPTQFWDSMKAVGPTMLSWWEEARICSQRFLEMAEKDQRINTLPQSRRLAEGTNDAFLALLFSDAFGIPTDFAPQKPVIAAYRSLLDHWKTTDEATFTNAMQGASEFHISRSKHSTGSTFYEFDRDIDRLFPGELLAIQALRRRDGQPEFETGHLLVDAPWAIVRDLPPVAPHPLAAAVEARLKQDYPLFR</sequence>
<organism evidence="2">
    <name type="scientific">Xanthomonas indica</name>
    <dbReference type="NCBI Taxonomy" id="2912242"/>
    <lineage>
        <taxon>Bacteria</taxon>
        <taxon>Pseudomonadati</taxon>
        <taxon>Pseudomonadota</taxon>
        <taxon>Gammaproteobacteria</taxon>
        <taxon>Lysobacterales</taxon>
        <taxon>Lysobacteraceae</taxon>
        <taxon>Xanthomonas</taxon>
    </lineage>
</organism>
<evidence type="ECO:0000313" key="3">
    <source>
        <dbReference type="Proteomes" id="UP001430647"/>
    </source>
</evidence>
<dbReference type="RefSeq" id="WP_242159523.1">
    <property type="nucleotide sequence ID" value="NZ_CP131914.1"/>
</dbReference>
<reference evidence="1 3" key="1">
    <citation type="journal article" date="2022" name="Curr. Microbiol.">
        <title>Xanthomonas indica sp. nov., a Novel Member of Non-Pathogenic Xanthomonas Community from Healthy Rice Seeds.</title>
        <authorList>
            <person name="Rana R."/>
            <person name="Madhavan V.N."/>
            <person name="Saroha T."/>
            <person name="Bansal K."/>
            <person name="Kaur A."/>
            <person name="Sonti R.V."/>
            <person name="Patel H.K."/>
            <person name="Patil P.B."/>
        </authorList>
    </citation>
    <scope>NUCLEOTIDE SEQUENCE [LARGE SCALE GENOMIC DNA]</scope>
    <source>
        <strain evidence="1 3">PPL560</strain>
    </source>
</reference>
<dbReference type="Proteomes" id="UP001430647">
    <property type="component" value="Unassembled WGS sequence"/>
</dbReference>
<protein>
    <recommendedName>
        <fullName evidence="4">Immunity protein 49</fullName>
    </recommendedName>
</protein>
<keyword evidence="3" id="KW-1185">Reference proteome</keyword>
<reference evidence="2" key="3">
    <citation type="submission" date="2023-08" db="EMBL/GenBank/DDBJ databases">
        <title>Complete genome sequence of Xanthomonas indica.</title>
        <authorList>
            <person name="Patil P.B."/>
            <person name="Rana R."/>
        </authorList>
    </citation>
    <scope>NUCLEOTIDE SEQUENCE</scope>
    <source>
        <strain evidence="2">PPL560</strain>
    </source>
</reference>
<evidence type="ECO:0000313" key="1">
    <source>
        <dbReference type="EMBL" id="MCI2261480.1"/>
    </source>
</evidence>
<reference evidence="1" key="2">
    <citation type="submission" date="2022-01" db="EMBL/GenBank/DDBJ databases">
        <authorList>
            <person name="Rana R."/>
            <person name="Patil P.B."/>
        </authorList>
    </citation>
    <scope>NUCLEOTIDE SEQUENCE</scope>
    <source>
        <strain evidence="1">PPL560</strain>
    </source>
</reference>
<dbReference type="AlphaFoldDB" id="A0AAU8I842"/>
<proteinExistence type="predicted"/>